<dbReference type="Gene3D" id="3.30.950.10">
    <property type="entry name" value="Methyltransferase, Cobalt-precorrin-4 Transmethylase, Domain 2"/>
    <property type="match status" value="1"/>
</dbReference>
<gene>
    <name evidence="7" type="ORF">CARN7_2834</name>
</gene>
<evidence type="ECO:0000259" key="6">
    <source>
        <dbReference type="Pfam" id="PF00590"/>
    </source>
</evidence>
<evidence type="ECO:0000256" key="5">
    <source>
        <dbReference type="ARBA" id="ARBA00022691"/>
    </source>
</evidence>
<comment type="caution">
    <text evidence="7">The sequence shown here is derived from an EMBL/GenBank/DDBJ whole genome shotgun (WGS) entry which is preliminary data.</text>
</comment>
<dbReference type="PANTHER" id="PTHR46111">
    <property type="entry name" value="RIBOSOMAL RNA SMALL SUBUNIT METHYLTRANSFERASE I"/>
    <property type="match status" value="1"/>
</dbReference>
<keyword evidence="1" id="KW-0963">Cytoplasm</keyword>
<dbReference type="Gene3D" id="3.40.1010.10">
    <property type="entry name" value="Cobalt-precorrin-4 Transmethylase, Domain 1"/>
    <property type="match status" value="1"/>
</dbReference>
<dbReference type="GO" id="GO:0032259">
    <property type="term" value="P:methylation"/>
    <property type="evidence" value="ECO:0007669"/>
    <property type="project" value="UniProtKB-KW"/>
</dbReference>
<dbReference type="InterPro" id="IPR014776">
    <property type="entry name" value="4pyrrole_Mease_sub2"/>
</dbReference>
<dbReference type="PANTHER" id="PTHR46111:SF2">
    <property type="entry name" value="SAM-DEPENDENT METHYLTRANSFERASE"/>
    <property type="match status" value="1"/>
</dbReference>
<keyword evidence="3 7" id="KW-0489">Methyltransferase</keyword>
<dbReference type="EMBL" id="CABR01000003">
    <property type="protein sequence ID" value="CBI09179.1"/>
    <property type="molecule type" value="Genomic_DNA"/>
</dbReference>
<dbReference type="GO" id="GO:0006364">
    <property type="term" value="P:rRNA processing"/>
    <property type="evidence" value="ECO:0007669"/>
    <property type="project" value="UniProtKB-KW"/>
</dbReference>
<feature type="domain" description="Tetrapyrrole methylase" evidence="6">
    <location>
        <begin position="34"/>
        <end position="214"/>
    </location>
</feature>
<evidence type="ECO:0000256" key="4">
    <source>
        <dbReference type="ARBA" id="ARBA00022679"/>
    </source>
</evidence>
<keyword evidence="2" id="KW-0698">rRNA processing</keyword>
<organism evidence="7">
    <name type="scientific">mine drainage metagenome</name>
    <dbReference type="NCBI Taxonomy" id="410659"/>
    <lineage>
        <taxon>unclassified sequences</taxon>
        <taxon>metagenomes</taxon>
        <taxon>ecological metagenomes</taxon>
    </lineage>
</organism>
<accession>E6QPK8</accession>
<evidence type="ECO:0000256" key="3">
    <source>
        <dbReference type="ARBA" id="ARBA00022603"/>
    </source>
</evidence>
<sequence length="243" mass="26656">MTHSIKKTGTLYLIPCTLGDTPAEQVLPQYVINIARRLNYFVAEQAKTARQFLSALRPEQPIQSLHFNSLNQHTATDELESFLAPLLAGHDLGVISEAGCPGIADPGADLVSLARRKGIRVVPLVGPSSILLALMASGLNGQCFAFQGYLPIEEAERKKSIGALEMESAKRNQTQMFIETPYRNERLFAALLATCRPQTLLCIATDITLDSEDIQTLSVALWKTRPAPALNKRPSLFLMLAVR</sequence>
<dbReference type="Pfam" id="PF00590">
    <property type="entry name" value="TP_methylase"/>
    <property type="match status" value="1"/>
</dbReference>
<dbReference type="InterPro" id="IPR035996">
    <property type="entry name" value="4pyrrol_Methylase_sf"/>
</dbReference>
<dbReference type="CDD" id="cd11649">
    <property type="entry name" value="RsmI_like"/>
    <property type="match status" value="1"/>
</dbReference>
<dbReference type="InterPro" id="IPR008189">
    <property type="entry name" value="rRNA_ssu_MeTfrase_I"/>
</dbReference>
<name>E6QPK8_9ZZZZ</name>
<reference evidence="7" key="1">
    <citation type="submission" date="2009-10" db="EMBL/GenBank/DDBJ databases">
        <title>Diversity of trophic interactions inside an arsenic-rich microbial ecosystem.</title>
        <authorList>
            <person name="Bertin P.N."/>
            <person name="Heinrich-Salmeron A."/>
            <person name="Pelletier E."/>
            <person name="Goulhen-Chollet F."/>
            <person name="Arsene-Ploetze F."/>
            <person name="Gallien S."/>
            <person name="Calteau A."/>
            <person name="Vallenet D."/>
            <person name="Casiot C."/>
            <person name="Chane-Woon-Ming B."/>
            <person name="Giloteaux L."/>
            <person name="Barakat M."/>
            <person name="Bonnefoy V."/>
            <person name="Bruneel O."/>
            <person name="Chandler M."/>
            <person name="Cleiss J."/>
            <person name="Duran R."/>
            <person name="Elbaz-Poulichet F."/>
            <person name="Fonknechten N."/>
            <person name="Lauga B."/>
            <person name="Mornico D."/>
            <person name="Ortet P."/>
            <person name="Schaeffer C."/>
            <person name="Siguier P."/>
            <person name="Alexander Thil Smith A."/>
            <person name="Van Dorsselaer A."/>
            <person name="Weissenbach J."/>
            <person name="Medigue C."/>
            <person name="Le Paslier D."/>
        </authorList>
    </citation>
    <scope>NUCLEOTIDE SEQUENCE</scope>
</reference>
<dbReference type="SUPFAM" id="SSF53790">
    <property type="entry name" value="Tetrapyrrole methylase"/>
    <property type="match status" value="1"/>
</dbReference>
<keyword evidence="4 7" id="KW-0808">Transferase</keyword>
<dbReference type="PIRSF" id="PIRSF005917">
    <property type="entry name" value="MTase_YraL"/>
    <property type="match status" value="1"/>
</dbReference>
<dbReference type="GO" id="GO:0008168">
    <property type="term" value="F:methyltransferase activity"/>
    <property type="evidence" value="ECO:0007669"/>
    <property type="project" value="UniProtKB-KW"/>
</dbReference>
<evidence type="ECO:0000313" key="7">
    <source>
        <dbReference type="EMBL" id="CBI09179.1"/>
    </source>
</evidence>
<dbReference type="InterPro" id="IPR014777">
    <property type="entry name" value="4pyrrole_Mease_sub1"/>
</dbReference>
<evidence type="ECO:0000256" key="2">
    <source>
        <dbReference type="ARBA" id="ARBA00022552"/>
    </source>
</evidence>
<keyword evidence="5" id="KW-0949">S-adenosyl-L-methionine</keyword>
<evidence type="ECO:0000256" key="1">
    <source>
        <dbReference type="ARBA" id="ARBA00022490"/>
    </source>
</evidence>
<proteinExistence type="predicted"/>
<dbReference type="InterPro" id="IPR000878">
    <property type="entry name" value="4pyrrol_Mease"/>
</dbReference>
<protein>
    <submittedName>
        <fullName evidence="7">Putative Cobalt precorrin-4 methyltransferase CbiF</fullName>
    </submittedName>
</protein>
<dbReference type="AlphaFoldDB" id="E6QPK8"/>